<dbReference type="GO" id="GO:0071011">
    <property type="term" value="C:precatalytic spliceosome"/>
    <property type="evidence" value="ECO:0007669"/>
    <property type="project" value="TreeGrafter"/>
</dbReference>
<name>A0A165H6J8_9BASI</name>
<keyword evidence="4" id="KW-0862">Zinc</keyword>
<dbReference type="PROSITE" id="PS50171">
    <property type="entry name" value="ZF_MATRIN"/>
    <property type="match status" value="1"/>
</dbReference>
<dbReference type="EMBL" id="KV423946">
    <property type="protein sequence ID" value="KZT58923.1"/>
    <property type="molecule type" value="Genomic_DNA"/>
</dbReference>
<feature type="region of interest" description="Disordered" evidence="6">
    <location>
        <begin position="83"/>
        <end position="108"/>
    </location>
</feature>
<feature type="compositionally biased region" description="Basic and acidic residues" evidence="6">
    <location>
        <begin position="264"/>
        <end position="297"/>
    </location>
</feature>
<dbReference type="GO" id="GO:0003723">
    <property type="term" value="F:RNA binding"/>
    <property type="evidence" value="ECO:0007669"/>
    <property type="project" value="TreeGrafter"/>
</dbReference>
<evidence type="ECO:0000313" key="9">
    <source>
        <dbReference type="Proteomes" id="UP000076842"/>
    </source>
</evidence>
<feature type="compositionally biased region" description="Basic residues" evidence="6">
    <location>
        <begin position="316"/>
        <end position="333"/>
    </location>
</feature>
<proteinExistence type="predicted"/>
<dbReference type="STRING" id="1353952.A0A165H6J8"/>
<dbReference type="InterPro" id="IPR040023">
    <property type="entry name" value="WBP4"/>
</dbReference>
<accession>A0A165H6J8</accession>
<evidence type="ECO:0000256" key="2">
    <source>
        <dbReference type="ARBA" id="ARBA00022723"/>
    </source>
</evidence>
<evidence type="ECO:0000256" key="5">
    <source>
        <dbReference type="ARBA" id="ARBA00023242"/>
    </source>
</evidence>
<dbReference type="PANTHER" id="PTHR13173:SF10">
    <property type="entry name" value="WW DOMAIN-BINDING PROTEIN 4"/>
    <property type="match status" value="1"/>
</dbReference>
<keyword evidence="9" id="KW-1185">Reference proteome</keyword>
<dbReference type="InterPro" id="IPR000690">
    <property type="entry name" value="Matrin/U1-C_Znf_C2H2"/>
</dbReference>
<evidence type="ECO:0000256" key="3">
    <source>
        <dbReference type="ARBA" id="ARBA00022771"/>
    </source>
</evidence>
<comment type="subcellular location">
    <subcellularLocation>
        <location evidence="1">Nucleus</location>
    </subcellularLocation>
</comment>
<dbReference type="GO" id="GO:0008270">
    <property type="term" value="F:zinc ion binding"/>
    <property type="evidence" value="ECO:0007669"/>
    <property type="project" value="UniProtKB-KW"/>
</dbReference>
<dbReference type="InterPro" id="IPR036236">
    <property type="entry name" value="Znf_C2H2_sf"/>
</dbReference>
<dbReference type="InterPro" id="IPR003604">
    <property type="entry name" value="Matrin/U1-like-C_Znf_C2H2"/>
</dbReference>
<gene>
    <name evidence="8" type="ORF">CALCODRAFT_494413</name>
</gene>
<dbReference type="Proteomes" id="UP000076842">
    <property type="component" value="Unassembled WGS sequence"/>
</dbReference>
<sequence length="333" mass="37079">MSEFWVSHKRYRCQYCDIWIADDAPSRQQHENGLRHKGNRDRFIKGLYKQGEKQVKEREEERREIAAIERAANAAYAADVGAGRGSQSALPAPVASTSKPKAAAPPASTNKWANYSTAASLGYTDPDVERALLEAQMRQNEGVVGEWQVVTPDLATLAANAKAAQLAPGEQEAVVQEKRARSQEDDEDGRGYKVRKKTAAVGLGELWDPGVIKIKVKPKEQPEEAKEEAKTEKTEIPVKEEDIGDGMMKPKWGKQWSTVDQAAEEQRIKEEMARQEERFLGSKEEEKPEVKEEETKVTEPPPPEPEPEPPSTAGLFKKRKGPPAGVKHGRPRP</sequence>
<dbReference type="SUPFAM" id="SSF57667">
    <property type="entry name" value="beta-beta-alpha zinc fingers"/>
    <property type="match status" value="1"/>
</dbReference>
<dbReference type="AlphaFoldDB" id="A0A165H6J8"/>
<keyword evidence="3" id="KW-0863">Zinc-finger</keyword>
<evidence type="ECO:0000259" key="7">
    <source>
        <dbReference type="PROSITE" id="PS50171"/>
    </source>
</evidence>
<dbReference type="OrthoDB" id="191651at2759"/>
<feature type="compositionally biased region" description="Low complexity" evidence="6">
    <location>
        <begin position="91"/>
        <end position="108"/>
    </location>
</feature>
<keyword evidence="2" id="KW-0479">Metal-binding</keyword>
<dbReference type="Pfam" id="PF06220">
    <property type="entry name" value="zf-U1"/>
    <property type="match status" value="1"/>
</dbReference>
<evidence type="ECO:0000256" key="6">
    <source>
        <dbReference type="SAM" id="MobiDB-lite"/>
    </source>
</evidence>
<organism evidence="8 9">
    <name type="scientific">Calocera cornea HHB12733</name>
    <dbReference type="NCBI Taxonomy" id="1353952"/>
    <lineage>
        <taxon>Eukaryota</taxon>
        <taxon>Fungi</taxon>
        <taxon>Dikarya</taxon>
        <taxon>Basidiomycota</taxon>
        <taxon>Agaricomycotina</taxon>
        <taxon>Dacrymycetes</taxon>
        <taxon>Dacrymycetales</taxon>
        <taxon>Dacrymycetaceae</taxon>
        <taxon>Calocera</taxon>
    </lineage>
</organism>
<keyword evidence="5" id="KW-0539">Nucleus</keyword>
<dbReference type="GO" id="GO:0000398">
    <property type="term" value="P:mRNA splicing, via spliceosome"/>
    <property type="evidence" value="ECO:0007669"/>
    <property type="project" value="InterPro"/>
</dbReference>
<dbReference type="SMART" id="SM00451">
    <property type="entry name" value="ZnF_U1"/>
    <property type="match status" value="1"/>
</dbReference>
<evidence type="ECO:0000256" key="4">
    <source>
        <dbReference type="ARBA" id="ARBA00022833"/>
    </source>
</evidence>
<dbReference type="PANTHER" id="PTHR13173">
    <property type="entry name" value="WW DOMAIN BINDING PROTEIN 4"/>
    <property type="match status" value="1"/>
</dbReference>
<reference evidence="8 9" key="1">
    <citation type="journal article" date="2016" name="Mol. Biol. Evol.">
        <title>Comparative Genomics of Early-Diverging Mushroom-Forming Fungi Provides Insights into the Origins of Lignocellulose Decay Capabilities.</title>
        <authorList>
            <person name="Nagy L.G."/>
            <person name="Riley R."/>
            <person name="Tritt A."/>
            <person name="Adam C."/>
            <person name="Daum C."/>
            <person name="Floudas D."/>
            <person name="Sun H."/>
            <person name="Yadav J.S."/>
            <person name="Pangilinan J."/>
            <person name="Larsson K.H."/>
            <person name="Matsuura K."/>
            <person name="Barry K."/>
            <person name="Labutti K."/>
            <person name="Kuo R."/>
            <person name="Ohm R.A."/>
            <person name="Bhattacharya S.S."/>
            <person name="Shirouzu T."/>
            <person name="Yoshinaga Y."/>
            <person name="Martin F.M."/>
            <person name="Grigoriev I.V."/>
            <person name="Hibbett D.S."/>
        </authorList>
    </citation>
    <scope>NUCLEOTIDE SEQUENCE [LARGE SCALE GENOMIC DNA]</scope>
    <source>
        <strain evidence="8 9">HHB12733</strain>
    </source>
</reference>
<feature type="domain" description="Matrin-type" evidence="7">
    <location>
        <begin position="11"/>
        <end position="42"/>
    </location>
</feature>
<dbReference type="InterPro" id="IPR013085">
    <property type="entry name" value="U1-CZ_Znf_C2H2"/>
</dbReference>
<protein>
    <recommendedName>
        <fullName evidence="7">Matrin-type domain-containing protein</fullName>
    </recommendedName>
</protein>
<evidence type="ECO:0000256" key="1">
    <source>
        <dbReference type="ARBA" id="ARBA00004123"/>
    </source>
</evidence>
<evidence type="ECO:0000313" key="8">
    <source>
        <dbReference type="EMBL" id="KZT58923.1"/>
    </source>
</evidence>
<feature type="compositionally biased region" description="Basic and acidic residues" evidence="6">
    <location>
        <begin position="217"/>
        <end position="241"/>
    </location>
</feature>
<feature type="region of interest" description="Disordered" evidence="6">
    <location>
        <begin position="167"/>
        <end position="195"/>
    </location>
</feature>
<feature type="compositionally biased region" description="Pro residues" evidence="6">
    <location>
        <begin position="299"/>
        <end position="310"/>
    </location>
</feature>
<dbReference type="InParanoid" id="A0A165H6J8"/>
<dbReference type="Gene3D" id="3.30.160.60">
    <property type="entry name" value="Classic Zinc Finger"/>
    <property type="match status" value="1"/>
</dbReference>
<feature type="region of interest" description="Disordered" evidence="6">
    <location>
        <begin position="216"/>
        <end position="333"/>
    </location>
</feature>